<dbReference type="InterPro" id="IPR036116">
    <property type="entry name" value="FN3_sf"/>
</dbReference>
<dbReference type="AlphaFoldDB" id="A0A238XWL2"/>
<dbReference type="EMBL" id="FZNX01000003">
    <property type="protein sequence ID" value="SNR62958.1"/>
    <property type="molecule type" value="Genomic_DNA"/>
</dbReference>
<keyword evidence="1" id="KW-0732">Signal</keyword>
<dbReference type="Proteomes" id="UP000198412">
    <property type="component" value="Unassembled WGS sequence"/>
</dbReference>
<evidence type="ECO:0000259" key="2">
    <source>
        <dbReference type="PROSITE" id="PS50853"/>
    </source>
</evidence>
<dbReference type="PROSITE" id="PS51257">
    <property type="entry name" value="PROKAR_LIPOPROTEIN"/>
    <property type="match status" value="1"/>
</dbReference>
<reference evidence="4" key="1">
    <citation type="submission" date="2017-06" db="EMBL/GenBank/DDBJ databases">
        <authorList>
            <person name="Varghese N."/>
            <person name="Submissions S."/>
        </authorList>
    </citation>
    <scope>NUCLEOTIDE SEQUENCE [LARGE SCALE GENOMIC DNA]</scope>
    <source>
        <strain evidence="4">DSM 27993</strain>
    </source>
</reference>
<feature type="signal peptide" evidence="1">
    <location>
        <begin position="1"/>
        <end position="21"/>
    </location>
</feature>
<dbReference type="RefSeq" id="WP_089378438.1">
    <property type="nucleotide sequence ID" value="NZ_FZNX01000003.1"/>
</dbReference>
<accession>A0A238XWL2</accession>
<keyword evidence="4" id="KW-1185">Reference proteome</keyword>
<feature type="domain" description="Fibronectin type-III" evidence="2">
    <location>
        <begin position="34"/>
        <end position="132"/>
    </location>
</feature>
<dbReference type="PROSITE" id="PS50853">
    <property type="entry name" value="FN3"/>
    <property type="match status" value="1"/>
</dbReference>
<sequence>MKKCINIVFIALILVSCGGGGDEPVQPPNPINNAPTVPSLVYPTDDLLCTDNVLNFDWSSSTDPDGDILTYQIQVSKDNYFSSIEFTYTTSATEQSISLEKGVAYYWHVKAIDSKNLASSFSSVYSFYTEGEGEINHLPFSPDLITPKLNSIQTEETTTLNWDASDVDNDPLLFDVFFDTMNPPNTKIESNLAVKSLNITIENSKNYYWYVVVKDGKGGETIGQIWNFKTD</sequence>
<name>A0A238XWL2_9FLAO</name>
<gene>
    <name evidence="3" type="ORF">SAMN04488111_2158</name>
</gene>
<dbReference type="SUPFAM" id="SSF49265">
    <property type="entry name" value="Fibronectin type III"/>
    <property type="match status" value="1"/>
</dbReference>
<protein>
    <recommendedName>
        <fullName evidence="2">Fibronectin type-III domain-containing protein</fullName>
    </recommendedName>
</protein>
<dbReference type="Gene3D" id="2.60.40.10">
    <property type="entry name" value="Immunoglobulins"/>
    <property type="match status" value="1"/>
</dbReference>
<feature type="chain" id="PRO_5013099541" description="Fibronectin type-III domain-containing protein" evidence="1">
    <location>
        <begin position="22"/>
        <end position="231"/>
    </location>
</feature>
<evidence type="ECO:0000256" key="1">
    <source>
        <dbReference type="SAM" id="SignalP"/>
    </source>
</evidence>
<organism evidence="3 4">
    <name type="scientific">Lutibacter flavus</name>
    <dbReference type="NCBI Taxonomy" id="691689"/>
    <lineage>
        <taxon>Bacteria</taxon>
        <taxon>Pseudomonadati</taxon>
        <taxon>Bacteroidota</taxon>
        <taxon>Flavobacteriia</taxon>
        <taxon>Flavobacteriales</taxon>
        <taxon>Flavobacteriaceae</taxon>
        <taxon>Lutibacter</taxon>
    </lineage>
</organism>
<dbReference type="InterPro" id="IPR003961">
    <property type="entry name" value="FN3_dom"/>
</dbReference>
<proteinExistence type="predicted"/>
<dbReference type="InterPro" id="IPR013783">
    <property type="entry name" value="Ig-like_fold"/>
</dbReference>
<evidence type="ECO:0000313" key="4">
    <source>
        <dbReference type="Proteomes" id="UP000198412"/>
    </source>
</evidence>
<evidence type="ECO:0000313" key="3">
    <source>
        <dbReference type="EMBL" id="SNR62958.1"/>
    </source>
</evidence>
<dbReference type="OrthoDB" id="789771at2"/>